<reference evidence="4" key="1">
    <citation type="submission" date="2016-05" db="EMBL/GenBank/DDBJ databases">
        <title>Comparative genomics of biotechnologically important yeasts.</title>
        <authorList>
            <consortium name="DOE Joint Genome Institute"/>
            <person name="Riley R."/>
            <person name="Haridas S."/>
            <person name="Wolfe K.H."/>
            <person name="Lopes M.R."/>
            <person name="Hittinger C.T."/>
            <person name="Goker M."/>
            <person name="Salamov A."/>
            <person name="Wisecaver J."/>
            <person name="Long T.M."/>
            <person name="Aerts A.L."/>
            <person name="Barry K."/>
            <person name="Choi C."/>
            <person name="Clum A."/>
            <person name="Coughlan A.Y."/>
            <person name="Deshpande S."/>
            <person name="Douglass A.P."/>
            <person name="Hanson S.J."/>
            <person name="Klenk H.-P."/>
            <person name="Labutti K."/>
            <person name="Lapidus A."/>
            <person name="Lindquist E."/>
            <person name="Lipzen A."/>
            <person name="Meier-Kolthoff J.P."/>
            <person name="Ohm R.A."/>
            <person name="Otillar R.P."/>
            <person name="Pangilinan J."/>
            <person name="Peng Y."/>
            <person name="Rokas A."/>
            <person name="Rosa C.A."/>
            <person name="Scheuner C."/>
            <person name="Sibirny A.A."/>
            <person name="Slot J.C."/>
            <person name="Stielow J.B."/>
            <person name="Sun H."/>
            <person name="Kurtzman C.P."/>
            <person name="Blackwell M."/>
            <person name="Grigoriev I.V."/>
            <person name="Jeffries T.W."/>
        </authorList>
    </citation>
    <scope>NUCLEOTIDE SEQUENCE [LARGE SCALE GENOMIC DNA]</scope>
    <source>
        <strain evidence="4">DSM 1968</strain>
    </source>
</reference>
<gene>
    <name evidence="3" type="ORF">ASCRUDRAFT_103086</name>
</gene>
<dbReference type="Proteomes" id="UP000095038">
    <property type="component" value="Unassembled WGS sequence"/>
</dbReference>
<dbReference type="InParanoid" id="A0A1D2VRF4"/>
<keyword evidence="1" id="KW-1133">Transmembrane helix</keyword>
<feature type="chain" id="PRO_5008910624" evidence="2">
    <location>
        <begin position="20"/>
        <end position="90"/>
    </location>
</feature>
<feature type="transmembrane region" description="Helical" evidence="1">
    <location>
        <begin position="50"/>
        <end position="74"/>
    </location>
</feature>
<dbReference type="RefSeq" id="XP_020050465.1">
    <property type="nucleotide sequence ID" value="XM_020188556.1"/>
</dbReference>
<organism evidence="3 4">
    <name type="scientific">Ascoidea rubescens DSM 1968</name>
    <dbReference type="NCBI Taxonomy" id="1344418"/>
    <lineage>
        <taxon>Eukaryota</taxon>
        <taxon>Fungi</taxon>
        <taxon>Dikarya</taxon>
        <taxon>Ascomycota</taxon>
        <taxon>Saccharomycotina</taxon>
        <taxon>Saccharomycetes</taxon>
        <taxon>Ascoideaceae</taxon>
        <taxon>Ascoidea</taxon>
    </lineage>
</organism>
<name>A0A1D2VRF4_9ASCO</name>
<dbReference type="EMBL" id="KV454475">
    <property type="protein sequence ID" value="ODV64158.1"/>
    <property type="molecule type" value="Genomic_DNA"/>
</dbReference>
<evidence type="ECO:0000313" key="3">
    <source>
        <dbReference type="EMBL" id="ODV64158.1"/>
    </source>
</evidence>
<evidence type="ECO:0000256" key="1">
    <source>
        <dbReference type="SAM" id="Phobius"/>
    </source>
</evidence>
<dbReference type="GeneID" id="30962192"/>
<evidence type="ECO:0000256" key="2">
    <source>
        <dbReference type="SAM" id="SignalP"/>
    </source>
</evidence>
<accession>A0A1D2VRF4</accession>
<proteinExistence type="predicted"/>
<keyword evidence="4" id="KW-1185">Reference proteome</keyword>
<keyword evidence="1" id="KW-0472">Membrane</keyword>
<keyword evidence="2" id="KW-0732">Signal</keyword>
<evidence type="ECO:0000313" key="4">
    <source>
        <dbReference type="Proteomes" id="UP000095038"/>
    </source>
</evidence>
<dbReference type="AlphaFoldDB" id="A0A1D2VRF4"/>
<sequence length="90" mass="10173">MLSVCALSLLFCCFCSVFALFSLCFCQNSLLLLNIASQHQPSQVLRSLCSFAQFVAICFVFASCFLLLLVFYWWPIVFPRLFVSSLIPSV</sequence>
<protein>
    <submittedName>
        <fullName evidence="3">Uncharacterized protein</fullName>
    </submittedName>
</protein>
<keyword evidence="1" id="KW-0812">Transmembrane</keyword>
<feature type="signal peptide" evidence="2">
    <location>
        <begin position="1"/>
        <end position="19"/>
    </location>
</feature>